<evidence type="ECO:0000256" key="3">
    <source>
        <dbReference type="ARBA" id="ARBA00022448"/>
    </source>
</evidence>
<dbReference type="InterPro" id="IPR002299">
    <property type="entry name" value="Porin_Neis"/>
</dbReference>
<dbReference type="RefSeq" id="WP_175506153.1">
    <property type="nucleotide sequence ID" value="NZ_CAURQT010000012.1"/>
</dbReference>
<evidence type="ECO:0000256" key="6">
    <source>
        <dbReference type="ARBA" id="ARBA00022729"/>
    </source>
</evidence>
<dbReference type="PANTHER" id="PTHR34501:SF9">
    <property type="entry name" value="MAJOR OUTER MEMBRANE PROTEIN P.IA"/>
    <property type="match status" value="1"/>
</dbReference>
<evidence type="ECO:0000256" key="10">
    <source>
        <dbReference type="ARBA" id="ARBA00023237"/>
    </source>
</evidence>
<evidence type="ECO:0000256" key="4">
    <source>
        <dbReference type="ARBA" id="ARBA00022452"/>
    </source>
</evidence>
<feature type="signal peptide" evidence="11">
    <location>
        <begin position="1"/>
        <end position="32"/>
    </location>
</feature>
<dbReference type="SUPFAM" id="SSF56935">
    <property type="entry name" value="Porins"/>
    <property type="match status" value="1"/>
</dbReference>
<sequence length="405" mass="41378">MLQPNPQRVSRPSSFSIAVAAACLCAGLPALAQQAQKEELRQITTPAGGLAATPSSSVSIYGLIDTSIGYVTSPGGRLWRVDSGHMNGSRLGFKGSEDLGGGLRANFLLEMGLNSDAGTLGQNQGAGAKGFGRGALVSLTGSFGEIRLGRTVTAVSSEVQAVGDAFGLGGGGNLQGIQPASGRVNNTIWYQTPSIGGFIGKLAYAPGETSPAPGSGLSSSAGSSTAAALFYASGKLSGAMSYTVFKHIVDDSSVKWFNSSLAYDFGVAKVFGSFATFKNPSAAITPATQAAADNNQGFAGFPTVGYYAGQDDRSASLGVAIPFGRNTLLAQAIHVDDRGPLNRDATQFGVAYIHALSKRTSLYADYGRVKNRNGAAYALTGATSQAAPGSNGNSDALHLGIRHAF</sequence>
<dbReference type="PRINTS" id="PR00184">
    <property type="entry name" value="NEISSPPORIN"/>
</dbReference>
<keyword evidence="10" id="KW-0998">Cell outer membrane</keyword>
<keyword evidence="5" id="KW-0812">Transmembrane</keyword>
<keyword evidence="9" id="KW-0472">Membrane</keyword>
<keyword evidence="4" id="KW-1134">Transmembrane beta strand</keyword>
<dbReference type="Proteomes" id="UP000509579">
    <property type="component" value="Plasmid unnamed1"/>
</dbReference>
<dbReference type="PANTHER" id="PTHR34501">
    <property type="entry name" value="PROTEIN YDDL-RELATED"/>
    <property type="match status" value="1"/>
</dbReference>
<evidence type="ECO:0000256" key="8">
    <source>
        <dbReference type="ARBA" id="ARBA00023114"/>
    </source>
</evidence>
<dbReference type="InterPro" id="IPR023614">
    <property type="entry name" value="Porin_dom_sf"/>
</dbReference>
<keyword evidence="6 11" id="KW-0732">Signal</keyword>
<evidence type="ECO:0000256" key="11">
    <source>
        <dbReference type="SAM" id="SignalP"/>
    </source>
</evidence>
<evidence type="ECO:0000256" key="5">
    <source>
        <dbReference type="ARBA" id="ARBA00022692"/>
    </source>
</evidence>
<evidence type="ECO:0000256" key="7">
    <source>
        <dbReference type="ARBA" id="ARBA00023065"/>
    </source>
</evidence>
<evidence type="ECO:0000259" key="12">
    <source>
        <dbReference type="Pfam" id="PF13609"/>
    </source>
</evidence>
<dbReference type="Pfam" id="PF13609">
    <property type="entry name" value="Porin_4"/>
    <property type="match status" value="1"/>
</dbReference>
<evidence type="ECO:0000256" key="9">
    <source>
        <dbReference type="ARBA" id="ARBA00023136"/>
    </source>
</evidence>
<keyword evidence="8" id="KW-0626">Porin</keyword>
<keyword evidence="13" id="KW-0614">Plasmid</keyword>
<dbReference type="GO" id="GO:0015288">
    <property type="term" value="F:porin activity"/>
    <property type="evidence" value="ECO:0007669"/>
    <property type="project" value="UniProtKB-KW"/>
</dbReference>
<comment type="subunit">
    <text evidence="2">Homotrimer.</text>
</comment>
<evidence type="ECO:0000313" key="13">
    <source>
        <dbReference type="EMBL" id="QKV55364.1"/>
    </source>
</evidence>
<evidence type="ECO:0000256" key="1">
    <source>
        <dbReference type="ARBA" id="ARBA00004571"/>
    </source>
</evidence>
<gene>
    <name evidence="13" type="ORF">HUK68_20790</name>
</gene>
<keyword evidence="7" id="KW-0406">Ion transport</keyword>
<comment type="subcellular location">
    <subcellularLocation>
        <location evidence="1">Cell outer membrane</location>
        <topology evidence="1">Multi-pass membrane protein</topology>
    </subcellularLocation>
</comment>
<keyword evidence="3" id="KW-0813">Transport</keyword>
<dbReference type="GO" id="GO:0046930">
    <property type="term" value="C:pore complex"/>
    <property type="evidence" value="ECO:0007669"/>
    <property type="project" value="UniProtKB-KW"/>
</dbReference>
<accession>A0A6N1X7H9</accession>
<dbReference type="InterPro" id="IPR050298">
    <property type="entry name" value="Gram-neg_bact_OMP"/>
</dbReference>
<dbReference type="EMBL" id="CP054841">
    <property type="protein sequence ID" value="QKV55364.1"/>
    <property type="molecule type" value="Genomic_DNA"/>
</dbReference>
<reference evidence="13 14" key="1">
    <citation type="submission" date="2020-06" db="EMBL/GenBank/DDBJ databases">
        <title>Acidovorax antarctica sp. nov., isolated from Corinth ice sheet soil, Antarctic Fields Peninsula.</title>
        <authorList>
            <person name="Xu Q."/>
            <person name="Peng F."/>
        </authorList>
    </citation>
    <scope>NUCLEOTIDE SEQUENCE [LARGE SCALE GENOMIC DNA]</scope>
    <source>
        <strain evidence="13 14">16-35-5</strain>
        <plasmid evidence="13 14">unnamed1</plasmid>
    </source>
</reference>
<name>A0A6N1X7H9_9BURK</name>
<protein>
    <submittedName>
        <fullName evidence="13">Porin</fullName>
    </submittedName>
</protein>
<dbReference type="KEGG" id="aant:HUK68_20790"/>
<dbReference type="GO" id="GO:0006811">
    <property type="term" value="P:monoatomic ion transport"/>
    <property type="evidence" value="ECO:0007669"/>
    <property type="project" value="UniProtKB-KW"/>
</dbReference>
<proteinExistence type="predicted"/>
<feature type="chain" id="PRO_5027113598" evidence="11">
    <location>
        <begin position="33"/>
        <end position="405"/>
    </location>
</feature>
<geneLocation type="plasmid" evidence="13 14">
    <name>unnamed1</name>
</geneLocation>
<keyword evidence="14" id="KW-1185">Reference proteome</keyword>
<dbReference type="AlphaFoldDB" id="A0A6N1X7H9"/>
<evidence type="ECO:0000256" key="2">
    <source>
        <dbReference type="ARBA" id="ARBA00011233"/>
    </source>
</evidence>
<evidence type="ECO:0000313" key="14">
    <source>
        <dbReference type="Proteomes" id="UP000509579"/>
    </source>
</evidence>
<dbReference type="InterPro" id="IPR033900">
    <property type="entry name" value="Gram_neg_porin_domain"/>
</dbReference>
<organism evidence="13 14">
    <name type="scientific">Comamonas antarctica</name>
    <dbReference type="NCBI Taxonomy" id="2743470"/>
    <lineage>
        <taxon>Bacteria</taxon>
        <taxon>Pseudomonadati</taxon>
        <taxon>Pseudomonadota</taxon>
        <taxon>Betaproteobacteria</taxon>
        <taxon>Burkholderiales</taxon>
        <taxon>Comamonadaceae</taxon>
        <taxon>Comamonas</taxon>
    </lineage>
</organism>
<dbReference type="CDD" id="cd00342">
    <property type="entry name" value="gram_neg_porins"/>
    <property type="match status" value="1"/>
</dbReference>
<dbReference type="GO" id="GO:0009279">
    <property type="term" value="C:cell outer membrane"/>
    <property type="evidence" value="ECO:0007669"/>
    <property type="project" value="UniProtKB-SubCell"/>
</dbReference>
<dbReference type="Gene3D" id="2.40.160.10">
    <property type="entry name" value="Porin"/>
    <property type="match status" value="1"/>
</dbReference>
<feature type="domain" description="Porin" evidence="12">
    <location>
        <begin position="18"/>
        <end position="373"/>
    </location>
</feature>